<evidence type="ECO:0000313" key="2">
    <source>
        <dbReference type="EMBL" id="WAV91592.1"/>
    </source>
</evidence>
<keyword evidence="1" id="KW-0444">Lipid biosynthesis</keyword>
<keyword evidence="1" id="KW-1208">Phospholipid metabolism</keyword>
<dbReference type="PANTHER" id="PTHR21248:SF22">
    <property type="entry name" value="PHOSPHOLIPASE D"/>
    <property type="match status" value="1"/>
</dbReference>
<feature type="active site" evidence="1">
    <location>
        <position position="295"/>
    </location>
</feature>
<dbReference type="SMART" id="SM00155">
    <property type="entry name" value="PLDc"/>
    <property type="match status" value="2"/>
</dbReference>
<proteinExistence type="inferred from homology"/>
<dbReference type="PROSITE" id="PS50035">
    <property type="entry name" value="PLD"/>
    <property type="match status" value="2"/>
</dbReference>
<dbReference type="InterPro" id="IPR025202">
    <property type="entry name" value="PLD-like_dom"/>
</dbReference>
<dbReference type="InterPro" id="IPR030872">
    <property type="entry name" value="Cardiolipin_synth_ClsB"/>
</dbReference>
<feature type="active site" evidence="1">
    <location>
        <position position="116"/>
    </location>
</feature>
<dbReference type="CDD" id="cd09159">
    <property type="entry name" value="PLDc_ybhO_like_2"/>
    <property type="match status" value="1"/>
</dbReference>
<comment type="subcellular location">
    <subcellularLocation>
        <location evidence="1">Cell membrane</location>
        <topology evidence="1">Peripheral membrane protein</topology>
    </subcellularLocation>
</comment>
<feature type="active site" evidence="1">
    <location>
        <position position="109"/>
    </location>
</feature>
<dbReference type="InterPro" id="IPR001736">
    <property type="entry name" value="PLipase_D/transphosphatidylase"/>
</dbReference>
<keyword evidence="1" id="KW-0808">Transferase</keyword>
<dbReference type="EMBL" id="CP098251">
    <property type="protein sequence ID" value="WAV91592.1"/>
    <property type="molecule type" value="Genomic_DNA"/>
</dbReference>
<dbReference type="HAMAP" id="MF_01917">
    <property type="entry name" value="Cardiolipin_synth_ClsB"/>
    <property type="match status" value="1"/>
</dbReference>
<dbReference type="CDD" id="cd09110">
    <property type="entry name" value="PLDc_CLS_1"/>
    <property type="match status" value="1"/>
</dbReference>
<accession>A0A9E9NRU3</accession>
<dbReference type="RefSeq" id="WP_269283852.1">
    <property type="nucleotide sequence ID" value="NZ_CP098251.1"/>
</dbReference>
<comment type="similarity">
    <text evidence="1">Belongs to the phospholipase D family. Cardiolipin synthase subfamily. ClsB sub-subfamily.</text>
</comment>
<dbReference type="Gene3D" id="3.30.870.10">
    <property type="entry name" value="Endonuclease Chain A"/>
    <property type="match status" value="2"/>
</dbReference>
<evidence type="ECO:0000256" key="1">
    <source>
        <dbReference type="HAMAP-Rule" id="MF_01917"/>
    </source>
</evidence>
<feature type="active site" evidence="1">
    <location>
        <position position="297"/>
    </location>
</feature>
<dbReference type="AlphaFoldDB" id="A0A9E9NRU3"/>
<keyword evidence="1" id="KW-0594">Phospholipid biosynthesis</keyword>
<sequence length="387" mass="44828">MAVVRYTSNNRLKLLQNGDGFFPELIRAIDDAVSEIYLETYIFFPDEVGRRIIDALKRAVSRKVDVHVIIDWLGTGPGVCRLLAAEFDESGIQYHVFNSWFKRGFVRLHRKLCVVDQRIAFVGGINILNDLRYDYNRKRMLVSPRQDFAVRIEGSLATVIYQEAIRLWTQTGKLSLKERLGRYRLLYLEKRIKNARTVLAGFIVRDNFRNRRTIQKVYLKAMGTAYEQILLATPYFAPGKRFRNALASAASRGVEVILLIGNGEFWVQDSVAQSFYPKLLKDGVRVYEYRKTQLHGKVAVIDSKWATVGSSNCDGLSLFLNHEANIVVKDEIFARELKQRIEHAISEAVPVCLDSFMNRPWYKRLWYDTAFLIYTLVMRIITWGDYN</sequence>
<keyword evidence="1" id="KW-1003">Cell membrane</keyword>
<comment type="function">
    <text evidence="1">Catalyzes the phosphatidyl group transfer from one phosphatidylglycerol molecule to another to form cardiolipin (CL) (diphosphatidylglycerol) and glycerol.</text>
</comment>
<dbReference type="Pfam" id="PF13091">
    <property type="entry name" value="PLDc_2"/>
    <property type="match status" value="2"/>
</dbReference>
<dbReference type="GO" id="GO:0005886">
    <property type="term" value="C:plasma membrane"/>
    <property type="evidence" value="ECO:0007669"/>
    <property type="project" value="UniProtKB-SubCell"/>
</dbReference>
<keyword evidence="1" id="KW-0472">Membrane</keyword>
<feature type="active site" evidence="1">
    <location>
        <position position="111"/>
    </location>
</feature>
<feature type="active site" evidence="1">
    <location>
        <position position="302"/>
    </location>
</feature>
<dbReference type="PANTHER" id="PTHR21248">
    <property type="entry name" value="CARDIOLIPIN SYNTHASE"/>
    <property type="match status" value="1"/>
</dbReference>
<dbReference type="EC" id="2.7.8.-" evidence="1"/>
<dbReference type="GO" id="GO:0032049">
    <property type="term" value="P:cardiolipin biosynthetic process"/>
    <property type="evidence" value="ECO:0007669"/>
    <property type="project" value="InterPro"/>
</dbReference>
<name>A0A9E9NRU3_9BURK</name>
<reference evidence="2" key="1">
    <citation type="journal article" date="2022" name="Front. Microbiol.">
        <title>New perspectives on an old grouping: The genomic and phenotypic variability of Oxalobacter formigenes and the implications for calcium oxalate stone prevention.</title>
        <authorList>
            <person name="Chmiel J.A."/>
            <person name="Carr C."/>
            <person name="Stuivenberg G.A."/>
            <person name="Venema R."/>
            <person name="Chanyi R.M."/>
            <person name="Al K.F."/>
            <person name="Giguere D."/>
            <person name="Say H."/>
            <person name="Akouris P.P."/>
            <person name="Dominguez Romero S.A."/>
            <person name="Kwong A."/>
            <person name="Tai V."/>
            <person name="Koval S.F."/>
            <person name="Razvi H."/>
            <person name="Bjazevic J."/>
            <person name="Burton J.P."/>
        </authorList>
    </citation>
    <scope>NUCLEOTIDE SEQUENCE</scope>
    <source>
        <strain evidence="2">OxK</strain>
    </source>
</reference>
<dbReference type="Proteomes" id="UP001164819">
    <property type="component" value="Chromosome"/>
</dbReference>
<protein>
    <recommendedName>
        <fullName evidence="1">Cardiolipin synthase B</fullName>
        <shortName evidence="1">CL synthase</shortName>
        <ecNumber evidence="1">2.7.8.-</ecNumber>
    </recommendedName>
</protein>
<comment type="catalytic activity">
    <reaction evidence="1">
        <text>2 a 1,2-diacyl-sn-glycero-3-phospho-(1'-sn-glycerol) = a cardiolipin + glycerol</text>
        <dbReference type="Rhea" id="RHEA:31451"/>
        <dbReference type="ChEBI" id="CHEBI:17754"/>
        <dbReference type="ChEBI" id="CHEBI:62237"/>
        <dbReference type="ChEBI" id="CHEBI:64716"/>
    </reaction>
</comment>
<keyword evidence="1" id="KW-0443">Lipid metabolism</keyword>
<dbReference type="GO" id="GO:0008808">
    <property type="term" value="F:cardiolipin synthase activity"/>
    <property type="evidence" value="ECO:0007669"/>
    <property type="project" value="InterPro"/>
</dbReference>
<gene>
    <name evidence="1" type="primary">clsB</name>
    <name evidence="2" type="ORF">NB646_02195</name>
</gene>
<organism evidence="2">
    <name type="scientific">Oxalobacter aliiformigenes</name>
    <dbReference type="NCBI Taxonomy" id="2946593"/>
    <lineage>
        <taxon>Bacteria</taxon>
        <taxon>Pseudomonadati</taxon>
        <taxon>Pseudomonadota</taxon>
        <taxon>Betaproteobacteria</taxon>
        <taxon>Burkholderiales</taxon>
        <taxon>Oxalobacteraceae</taxon>
        <taxon>Oxalobacter</taxon>
    </lineage>
</organism>
<dbReference type="SUPFAM" id="SSF56024">
    <property type="entry name" value="Phospholipase D/nuclease"/>
    <property type="match status" value="2"/>
</dbReference>